<name>A0A817AUB5_BRANA</name>
<keyword evidence="14" id="KW-0804">Transcription</keyword>
<dbReference type="PROSITE" id="PS00076">
    <property type="entry name" value="PYRIDINE_REDOX_1"/>
    <property type="match status" value="1"/>
</dbReference>
<keyword evidence="16 20" id="KW-0676">Redox-active center</keyword>
<evidence type="ECO:0000256" key="20">
    <source>
        <dbReference type="RuleBase" id="RU003691"/>
    </source>
</evidence>
<evidence type="ECO:0000256" key="14">
    <source>
        <dbReference type="ARBA" id="ARBA00023163"/>
    </source>
</evidence>
<sequence length="1138" mass="126602">MDSHSSHLNAANRSRSSQPPSPSHSASASSSLHKRKLAASEDHAPPSTSFPPSSNDDLESLSAARGADSGSDPEESEYAVHDGYEEDFAPEPDQDSSIRTFTAARLDVNGSSRNAKIKTEEISTVELGAGTGTAGAIAPKDEAAKILTCGAYIAREEALRREEEAGRLKFVCYSNDGVDDHMMCLIGLKNIFARQLPNMPKEYIVRLLMDRKHKSVMVLRKNEVEGGIPLVVGGITYRPYHRQRFGEIAFCAISADEQVKGYGTRLMNHLKEHARDVDGLTHFLTYADNNAVGYFLKQSFTKEIYLEKDVWHGYIKDYDGVLLMECRIDPKLKYTNLSSMISKQRKAIDEMIRELSNCQNVYQVAEFQKKEGGSSKNIRVEDIPGLRDAGWTPDQWGHTRYTLFSGSGDSVTKQKQLNALIRGLLKTMQDHSDAWPFKEPVDPLDVPDYYEFIKDPIDLKTIGKRVESEQYYMTLDMFVADTRRMFNNCRTYNSPDTVYYRCATKLQAHFFSKVQAALQSENSQSQSIYHHRLTLLSNHRYNPSRRFSLRSQNDNVADSDLRYDFDLFTVGAGSGGVRASRFATSFGASAAVCELPFSTISSDTAGGVGGTCVLRGCVPKKLLVYASKYTHEFEDSHGFGWKYDTDPSHDWTTLIANKNAELQRLTGIYKNILNNANVKLIEGRGKVGLIIVHHASMYYLEEYGFLSLVCVQVIDPHTVDVDGRIYTTRNILIAVGGRPFIPDIPGREFAIDSDAALDLPSKPKKIAIVGGGYIALEFAGIFNGLSSEVHVFIRQKKVLRGFDEDVRDFVGEQMSLRGIEFHTEESPEAIIKSGDGSFSLKTSKGTVDGFSHVMFATGRKPNTKNLGLENVGVKLAKNGAIEVDEYSRTSVPSIWAVGDVTDRINLTPVALMEGGALAKTLFQNEPTKPDHRAVPCAVFSQPPIGTVGLTEEQAIEQYGDIDVFTSNFKPLKATLSGLPDRVFMKLIVCANTDKVLGVHMCGEDSPEIIQGFGVAVKAGLTKADFDATVGVHPTAAEEFVTMRTPTRKIRKGSSEMGVPYFISGERQVLRLKQLQGSREGCKIRLDLHHWSFLTRRTISIKSQRFYQWRCHKAHNHGAKLFDRVTYSTCRPDSQESLY</sequence>
<comment type="subcellular location">
    <subcellularLocation>
        <location evidence="2">Nucleus</location>
    </subcellularLocation>
</comment>
<keyword evidence="12 19" id="KW-0103">Bromodomain</keyword>
<dbReference type="InterPro" id="IPR036188">
    <property type="entry name" value="FAD/NAD-bd_sf"/>
</dbReference>
<dbReference type="GO" id="GO:0004402">
    <property type="term" value="F:histone acetyltransferase activity"/>
    <property type="evidence" value="ECO:0007669"/>
    <property type="project" value="InterPro"/>
</dbReference>
<dbReference type="Pfam" id="PF07992">
    <property type="entry name" value="Pyr_redox_2"/>
    <property type="match status" value="1"/>
</dbReference>
<keyword evidence="11" id="KW-0805">Transcription regulation</keyword>
<keyword evidence="15" id="KW-0539">Nucleus</keyword>
<dbReference type="InterPro" id="IPR000182">
    <property type="entry name" value="GNAT_dom"/>
</dbReference>
<dbReference type="InterPro" id="IPR001487">
    <property type="entry name" value="Bromodomain"/>
</dbReference>
<evidence type="ECO:0000259" key="22">
    <source>
        <dbReference type="PROSITE" id="PS50014"/>
    </source>
</evidence>
<dbReference type="SMART" id="SM00297">
    <property type="entry name" value="BROMO"/>
    <property type="match status" value="1"/>
</dbReference>
<evidence type="ECO:0000256" key="2">
    <source>
        <dbReference type="ARBA" id="ARBA00004123"/>
    </source>
</evidence>
<dbReference type="PANTHER" id="PTHR45750:SF4">
    <property type="entry name" value="HISTONE ACETYLTRANSFERASE"/>
    <property type="match status" value="1"/>
</dbReference>
<dbReference type="InterPro" id="IPR036427">
    <property type="entry name" value="Bromodomain-like_sf"/>
</dbReference>
<dbReference type="InterPro" id="IPR016156">
    <property type="entry name" value="FAD/NAD-linked_Rdtase_dimer_sf"/>
</dbReference>
<evidence type="ECO:0000256" key="16">
    <source>
        <dbReference type="ARBA" id="ARBA00023284"/>
    </source>
</evidence>
<dbReference type="GO" id="GO:0005634">
    <property type="term" value="C:nucleus"/>
    <property type="evidence" value="ECO:0007669"/>
    <property type="project" value="UniProtKB-SubCell"/>
</dbReference>
<comment type="similarity">
    <text evidence="4">Belongs to the acetyltransferase family. GCN5 subfamily.</text>
</comment>
<protein>
    <submittedName>
        <fullName evidence="24">(rape) hypothetical protein</fullName>
    </submittedName>
</protein>
<organism evidence="24">
    <name type="scientific">Brassica napus</name>
    <name type="common">Rape</name>
    <dbReference type="NCBI Taxonomy" id="3708"/>
    <lineage>
        <taxon>Eukaryota</taxon>
        <taxon>Viridiplantae</taxon>
        <taxon>Streptophyta</taxon>
        <taxon>Embryophyta</taxon>
        <taxon>Tracheophyta</taxon>
        <taxon>Spermatophyta</taxon>
        <taxon>Magnoliopsida</taxon>
        <taxon>eudicotyledons</taxon>
        <taxon>Gunneridae</taxon>
        <taxon>Pentapetalae</taxon>
        <taxon>rosids</taxon>
        <taxon>malvids</taxon>
        <taxon>Brassicales</taxon>
        <taxon>Brassicaceae</taxon>
        <taxon>Brassiceae</taxon>
        <taxon>Brassica</taxon>
    </lineage>
</organism>
<evidence type="ECO:0000256" key="15">
    <source>
        <dbReference type="ARBA" id="ARBA00023242"/>
    </source>
</evidence>
<dbReference type="Proteomes" id="UP001295469">
    <property type="component" value="Chromosome A04"/>
</dbReference>
<dbReference type="PANTHER" id="PTHR45750">
    <property type="entry name" value="GH11602P"/>
    <property type="match status" value="1"/>
</dbReference>
<dbReference type="SUPFAM" id="SSF47370">
    <property type="entry name" value="Bromodomain"/>
    <property type="match status" value="1"/>
</dbReference>
<proteinExistence type="inferred from homology"/>
<reference evidence="24" key="1">
    <citation type="submission" date="2021-01" db="EMBL/GenBank/DDBJ databases">
        <authorList>
            <consortium name="Genoscope - CEA"/>
            <person name="William W."/>
        </authorList>
    </citation>
    <scope>NUCLEOTIDE SEQUENCE</scope>
</reference>
<keyword evidence="8 20" id="KW-0274">FAD</keyword>
<evidence type="ECO:0000256" key="11">
    <source>
        <dbReference type="ARBA" id="ARBA00023015"/>
    </source>
</evidence>
<dbReference type="CDD" id="cd04301">
    <property type="entry name" value="NAT_SF"/>
    <property type="match status" value="1"/>
</dbReference>
<dbReference type="EMBL" id="HG994358">
    <property type="protein sequence ID" value="CAF2267293.1"/>
    <property type="molecule type" value="Genomic_DNA"/>
</dbReference>
<evidence type="ECO:0000256" key="18">
    <source>
        <dbReference type="ARBA" id="ARBA00049142"/>
    </source>
</evidence>
<dbReference type="InterPro" id="IPR023753">
    <property type="entry name" value="FAD/NAD-binding_dom"/>
</dbReference>
<feature type="compositionally biased region" description="Polar residues" evidence="21">
    <location>
        <begin position="46"/>
        <end position="55"/>
    </location>
</feature>
<accession>A0A817AUB5</accession>
<dbReference type="Pfam" id="PF00439">
    <property type="entry name" value="Bromodomain"/>
    <property type="match status" value="1"/>
</dbReference>
<evidence type="ECO:0000256" key="5">
    <source>
        <dbReference type="ARBA" id="ARBA00011738"/>
    </source>
</evidence>
<evidence type="ECO:0000256" key="10">
    <source>
        <dbReference type="ARBA" id="ARBA00023002"/>
    </source>
</evidence>
<dbReference type="InterPro" id="IPR018359">
    <property type="entry name" value="Bromodomain_CS"/>
</dbReference>
<keyword evidence="7" id="KW-0808">Transferase</keyword>
<keyword evidence="10 20" id="KW-0560">Oxidoreductase</keyword>
<dbReference type="PROSITE" id="PS51186">
    <property type="entry name" value="GNAT"/>
    <property type="match status" value="1"/>
</dbReference>
<comment type="subunit">
    <text evidence="5">Homodimer.</text>
</comment>
<evidence type="ECO:0000313" key="24">
    <source>
        <dbReference type="EMBL" id="CAF2267293.1"/>
    </source>
</evidence>
<evidence type="ECO:0000256" key="7">
    <source>
        <dbReference type="ARBA" id="ARBA00022679"/>
    </source>
</evidence>
<evidence type="ECO:0000256" key="1">
    <source>
        <dbReference type="ARBA" id="ARBA00001974"/>
    </source>
</evidence>
<keyword evidence="9" id="KW-0521">NADP</keyword>
<keyword evidence="13" id="KW-1015">Disulfide bond</keyword>
<dbReference type="FunFam" id="3.30.390.30:FF:000008">
    <property type="entry name" value="Glutathione reductase"/>
    <property type="match status" value="1"/>
</dbReference>
<dbReference type="Gene3D" id="3.30.390.30">
    <property type="match status" value="1"/>
</dbReference>
<feature type="region of interest" description="Disordered" evidence="21">
    <location>
        <begin position="1"/>
        <end position="79"/>
    </location>
</feature>
<dbReference type="Pfam" id="PF02852">
    <property type="entry name" value="Pyr_redox_dim"/>
    <property type="match status" value="1"/>
</dbReference>
<dbReference type="PROSITE" id="PS00633">
    <property type="entry name" value="BROMODOMAIN_1"/>
    <property type="match status" value="1"/>
</dbReference>
<dbReference type="PRINTS" id="PR00368">
    <property type="entry name" value="FADPNR"/>
</dbReference>
<dbReference type="SUPFAM" id="SSF55424">
    <property type="entry name" value="FAD/NAD-linked reductases, dimerisation (C-terminal) domain"/>
    <property type="match status" value="1"/>
</dbReference>
<evidence type="ECO:0000256" key="12">
    <source>
        <dbReference type="ARBA" id="ARBA00023117"/>
    </source>
</evidence>
<feature type="domain" description="Bromo" evidence="22">
    <location>
        <begin position="429"/>
        <end position="500"/>
    </location>
</feature>
<evidence type="ECO:0000259" key="23">
    <source>
        <dbReference type="PROSITE" id="PS51186"/>
    </source>
</evidence>
<dbReference type="CDD" id="cd05509">
    <property type="entry name" value="Bromo_gcn5_like"/>
    <property type="match status" value="1"/>
</dbReference>
<dbReference type="Pfam" id="PF00583">
    <property type="entry name" value="Acetyltransf_1"/>
    <property type="match status" value="1"/>
</dbReference>
<dbReference type="Gene3D" id="3.50.50.60">
    <property type="entry name" value="FAD/NAD(P)-binding domain"/>
    <property type="match status" value="2"/>
</dbReference>
<dbReference type="PRINTS" id="PR00503">
    <property type="entry name" value="BROMODOMAIN"/>
</dbReference>
<evidence type="ECO:0000256" key="4">
    <source>
        <dbReference type="ARBA" id="ARBA00008607"/>
    </source>
</evidence>
<feature type="compositionally biased region" description="Low complexity" evidence="21">
    <location>
        <begin position="10"/>
        <end position="31"/>
    </location>
</feature>
<dbReference type="GO" id="GO:0004362">
    <property type="term" value="F:glutathione-disulfide reductase (NADPH) activity"/>
    <property type="evidence" value="ECO:0007669"/>
    <property type="project" value="UniProtKB-EC"/>
</dbReference>
<comment type="similarity">
    <text evidence="3 20">Belongs to the class-I pyridine nucleotide-disulfide oxidoreductase family.</text>
</comment>
<dbReference type="InterPro" id="IPR012999">
    <property type="entry name" value="Pyr_OxRdtase_I_AS"/>
</dbReference>
<dbReference type="InterPro" id="IPR004099">
    <property type="entry name" value="Pyr_nucl-diS_OxRdtase_dimer"/>
</dbReference>
<dbReference type="Gene3D" id="3.40.630.30">
    <property type="match status" value="1"/>
</dbReference>
<evidence type="ECO:0000256" key="19">
    <source>
        <dbReference type="PROSITE-ProRule" id="PRU00035"/>
    </source>
</evidence>
<evidence type="ECO:0000256" key="9">
    <source>
        <dbReference type="ARBA" id="ARBA00022857"/>
    </source>
</evidence>
<dbReference type="AlphaFoldDB" id="A0A817AUB5"/>
<dbReference type="InterPro" id="IPR016181">
    <property type="entry name" value="Acyl_CoA_acyltransferase"/>
</dbReference>
<evidence type="ECO:0000256" key="6">
    <source>
        <dbReference type="ARBA" id="ARBA00022630"/>
    </source>
</evidence>
<gene>
    <name evidence="24" type="ORF">DARMORV10_A04P05170.1</name>
</gene>
<dbReference type="Gene3D" id="1.20.920.10">
    <property type="entry name" value="Bromodomain-like"/>
    <property type="match status" value="1"/>
</dbReference>
<dbReference type="InterPro" id="IPR037800">
    <property type="entry name" value="GCN5"/>
</dbReference>
<dbReference type="SUPFAM" id="SSF55729">
    <property type="entry name" value="Acyl-CoA N-acyltransferases (Nat)"/>
    <property type="match status" value="1"/>
</dbReference>
<feature type="domain" description="N-acetyltransferase" evidence="23">
    <location>
        <begin position="175"/>
        <end position="329"/>
    </location>
</feature>
<dbReference type="PRINTS" id="PR00411">
    <property type="entry name" value="PNDRDTASEI"/>
</dbReference>
<evidence type="ECO:0000256" key="17">
    <source>
        <dbReference type="ARBA" id="ARBA00023315"/>
    </source>
</evidence>
<evidence type="ECO:0000256" key="3">
    <source>
        <dbReference type="ARBA" id="ARBA00007532"/>
    </source>
</evidence>
<evidence type="ECO:0000256" key="21">
    <source>
        <dbReference type="SAM" id="MobiDB-lite"/>
    </source>
</evidence>
<comment type="cofactor">
    <cofactor evidence="1">
        <name>FAD</name>
        <dbReference type="ChEBI" id="CHEBI:57692"/>
    </cofactor>
</comment>
<dbReference type="FunFam" id="3.50.50.60:FF:000051">
    <property type="entry name" value="Glutathione reductase"/>
    <property type="match status" value="1"/>
</dbReference>
<dbReference type="SUPFAM" id="SSF51905">
    <property type="entry name" value="FAD/NAD(P)-binding domain"/>
    <property type="match status" value="1"/>
</dbReference>
<evidence type="ECO:0000256" key="8">
    <source>
        <dbReference type="ARBA" id="ARBA00022827"/>
    </source>
</evidence>
<evidence type="ECO:0000256" key="13">
    <source>
        <dbReference type="ARBA" id="ARBA00023157"/>
    </source>
</evidence>
<keyword evidence="6 20" id="KW-0285">Flavoprotein</keyword>
<comment type="catalytic activity">
    <reaction evidence="18">
        <text>2 glutathione + NADP(+) = glutathione disulfide + NADPH + H(+)</text>
        <dbReference type="Rhea" id="RHEA:11740"/>
        <dbReference type="ChEBI" id="CHEBI:15378"/>
        <dbReference type="ChEBI" id="CHEBI:57783"/>
        <dbReference type="ChEBI" id="CHEBI:57925"/>
        <dbReference type="ChEBI" id="CHEBI:58297"/>
        <dbReference type="ChEBI" id="CHEBI:58349"/>
        <dbReference type="EC" id="1.8.1.7"/>
    </reaction>
</comment>
<keyword evidence="17" id="KW-0012">Acyltransferase</keyword>
<dbReference type="PROSITE" id="PS50014">
    <property type="entry name" value="BROMODOMAIN_2"/>
    <property type="match status" value="1"/>
</dbReference>